<sequence length="196" mass="21168">MREGFNLGHSLSFFSMGIWAKLVKVEKLCCGSLSSVKPTKNKPGGMTHSQLEGKEAVRFRRCHVTAKGEGMGRSRHADIWPGSIYNNRTIYPDRRTTSILLMAKSTSALCLVALAAMAAILSSCCHAYKEYDAAAAAAAPYHTAVPASCYANEYPNCTDRRCQAFCGGDGRPEPGAHCDDPNSCCCPVSKKKSSYS</sequence>
<evidence type="ECO:0000313" key="1">
    <source>
        <dbReference type="EMBL" id="KQK02674.2"/>
    </source>
</evidence>
<evidence type="ECO:0000313" key="3">
    <source>
        <dbReference type="Proteomes" id="UP000008810"/>
    </source>
</evidence>
<evidence type="ECO:0000313" key="2">
    <source>
        <dbReference type="EnsemblPlants" id="KQK02674"/>
    </source>
</evidence>
<name>A0A0Q3QMI5_BRADI</name>
<accession>A0A0Q3QMI5</accession>
<protein>
    <submittedName>
        <fullName evidence="1 2">Uncharacterized protein</fullName>
    </submittedName>
</protein>
<dbReference type="EnsemblPlants" id="KQK02674">
    <property type="protein sequence ID" value="KQK02674"/>
    <property type="gene ID" value="BRADI_2g03004v3"/>
</dbReference>
<reference evidence="2" key="3">
    <citation type="submission" date="2018-08" db="UniProtKB">
        <authorList>
            <consortium name="EnsemblPlants"/>
        </authorList>
    </citation>
    <scope>IDENTIFICATION</scope>
    <source>
        <strain evidence="2">cv. Bd21</strain>
    </source>
</reference>
<dbReference type="OrthoDB" id="610191at2759"/>
<dbReference type="GeneID" id="112270630"/>
<gene>
    <name evidence="2" type="primary">LOC112270630</name>
    <name evidence="1" type="ORF">BRADI_2g03004v3</name>
</gene>
<reference evidence="1 2" key="1">
    <citation type="journal article" date="2010" name="Nature">
        <title>Genome sequencing and analysis of the model grass Brachypodium distachyon.</title>
        <authorList>
            <consortium name="International Brachypodium Initiative"/>
        </authorList>
    </citation>
    <scope>NUCLEOTIDE SEQUENCE [LARGE SCALE GENOMIC DNA]</scope>
    <source>
        <strain evidence="1">Bd21</strain>
        <strain evidence="2">cv. Bd21</strain>
    </source>
</reference>
<dbReference type="Proteomes" id="UP000008810">
    <property type="component" value="Chromosome 2"/>
</dbReference>
<dbReference type="AlphaFoldDB" id="A0A0Q3QMI5"/>
<reference evidence="1" key="2">
    <citation type="submission" date="2017-06" db="EMBL/GenBank/DDBJ databases">
        <title>WGS assembly of Brachypodium distachyon.</title>
        <authorList>
            <consortium name="The International Brachypodium Initiative"/>
            <person name="Lucas S."/>
            <person name="Harmon-Smith M."/>
            <person name="Lail K."/>
            <person name="Tice H."/>
            <person name="Grimwood J."/>
            <person name="Bruce D."/>
            <person name="Barry K."/>
            <person name="Shu S."/>
            <person name="Lindquist E."/>
            <person name="Wang M."/>
            <person name="Pitluck S."/>
            <person name="Vogel J.P."/>
            <person name="Garvin D.F."/>
            <person name="Mockler T.C."/>
            <person name="Schmutz J."/>
            <person name="Rokhsar D."/>
            <person name="Bevan M.W."/>
        </authorList>
    </citation>
    <scope>NUCLEOTIDE SEQUENCE</scope>
    <source>
        <strain evidence="1">Bd21</strain>
    </source>
</reference>
<dbReference type="Gramene" id="KQK02674">
    <property type="protein sequence ID" value="KQK02674"/>
    <property type="gene ID" value="BRADI_2g03004v3"/>
</dbReference>
<proteinExistence type="predicted"/>
<keyword evidence="3" id="KW-1185">Reference proteome</keyword>
<dbReference type="RefSeq" id="XP_024314234.1">
    <property type="nucleotide sequence ID" value="XM_024458466.1"/>
</dbReference>
<organism evidence="1">
    <name type="scientific">Brachypodium distachyon</name>
    <name type="common">Purple false brome</name>
    <name type="synonym">Trachynia distachya</name>
    <dbReference type="NCBI Taxonomy" id="15368"/>
    <lineage>
        <taxon>Eukaryota</taxon>
        <taxon>Viridiplantae</taxon>
        <taxon>Streptophyta</taxon>
        <taxon>Embryophyta</taxon>
        <taxon>Tracheophyta</taxon>
        <taxon>Spermatophyta</taxon>
        <taxon>Magnoliopsida</taxon>
        <taxon>Liliopsida</taxon>
        <taxon>Poales</taxon>
        <taxon>Poaceae</taxon>
        <taxon>BOP clade</taxon>
        <taxon>Pooideae</taxon>
        <taxon>Stipodae</taxon>
        <taxon>Brachypodieae</taxon>
        <taxon>Brachypodium</taxon>
    </lineage>
</organism>
<dbReference type="EMBL" id="CM000881">
    <property type="protein sequence ID" value="KQK02674.2"/>
    <property type="molecule type" value="Genomic_DNA"/>
</dbReference>